<evidence type="ECO:0008006" key="9">
    <source>
        <dbReference type="Google" id="ProtNLM"/>
    </source>
</evidence>
<dbReference type="EMBL" id="OV121138">
    <property type="protein sequence ID" value="CAH0560451.1"/>
    <property type="molecule type" value="Genomic_DNA"/>
</dbReference>
<dbReference type="GO" id="GO:0044772">
    <property type="term" value="P:mitotic cell cycle phase transition"/>
    <property type="evidence" value="ECO:0007669"/>
    <property type="project" value="InterPro"/>
</dbReference>
<dbReference type="InterPro" id="IPR004367">
    <property type="entry name" value="Cyclin_C-dom"/>
</dbReference>
<dbReference type="SMART" id="SM00385">
    <property type="entry name" value="CYCLIN"/>
    <property type="match status" value="2"/>
</dbReference>
<reference evidence="7" key="1">
    <citation type="submission" date="2021-12" db="EMBL/GenBank/DDBJ databases">
        <authorList>
            <person name="King R."/>
        </authorList>
    </citation>
    <scope>NUCLEOTIDE SEQUENCE</scope>
</reference>
<dbReference type="Proteomes" id="UP001154078">
    <property type="component" value="Chromosome 7"/>
</dbReference>
<evidence type="ECO:0000259" key="5">
    <source>
        <dbReference type="SMART" id="SM00385"/>
    </source>
</evidence>
<dbReference type="OrthoDB" id="5590282at2759"/>
<dbReference type="InterPro" id="IPR006671">
    <property type="entry name" value="Cyclin_N"/>
</dbReference>
<evidence type="ECO:0000313" key="8">
    <source>
        <dbReference type="Proteomes" id="UP001154078"/>
    </source>
</evidence>
<dbReference type="GO" id="GO:0005634">
    <property type="term" value="C:nucleus"/>
    <property type="evidence" value="ECO:0007669"/>
    <property type="project" value="UniProtKB-ARBA"/>
</dbReference>
<keyword evidence="8" id="KW-1185">Reference proteome</keyword>
<evidence type="ECO:0000256" key="4">
    <source>
        <dbReference type="RuleBase" id="RU000383"/>
    </source>
</evidence>
<dbReference type="InterPro" id="IPR046965">
    <property type="entry name" value="Cyclin_A/B-like"/>
</dbReference>
<evidence type="ECO:0000256" key="1">
    <source>
        <dbReference type="ARBA" id="ARBA00022618"/>
    </source>
</evidence>
<dbReference type="InterPro" id="IPR048258">
    <property type="entry name" value="Cyclins_cyclin-box"/>
</dbReference>
<gene>
    <name evidence="7" type="ORF">MELIAE_LOCUS10199</name>
</gene>
<dbReference type="PROSITE" id="PS00292">
    <property type="entry name" value="CYCLINS"/>
    <property type="match status" value="1"/>
</dbReference>
<evidence type="ECO:0000256" key="3">
    <source>
        <dbReference type="ARBA" id="ARBA00023306"/>
    </source>
</evidence>
<dbReference type="InterPro" id="IPR039361">
    <property type="entry name" value="Cyclin"/>
</dbReference>
<name>A0A9P0BD00_BRAAE</name>
<dbReference type="CDD" id="cd20504">
    <property type="entry name" value="CYCLIN_CCNA_rpt1"/>
    <property type="match status" value="1"/>
</dbReference>
<dbReference type="GO" id="GO:0016538">
    <property type="term" value="F:cyclin-dependent protein serine/threonine kinase regulator activity"/>
    <property type="evidence" value="ECO:0007669"/>
    <property type="project" value="InterPro"/>
</dbReference>
<keyword evidence="1" id="KW-0132">Cell division</keyword>
<evidence type="ECO:0000259" key="6">
    <source>
        <dbReference type="SMART" id="SM01332"/>
    </source>
</evidence>
<evidence type="ECO:0000313" key="7">
    <source>
        <dbReference type="EMBL" id="CAH0560451.1"/>
    </source>
</evidence>
<evidence type="ECO:0000256" key="2">
    <source>
        <dbReference type="ARBA" id="ARBA00023127"/>
    </source>
</evidence>
<dbReference type="SMART" id="SM01332">
    <property type="entry name" value="Cyclin_C"/>
    <property type="match status" value="1"/>
</dbReference>
<dbReference type="PANTHER" id="PTHR10177">
    <property type="entry name" value="CYCLINS"/>
    <property type="match status" value="1"/>
</dbReference>
<feature type="domain" description="Cyclin-like" evidence="5">
    <location>
        <begin position="267"/>
        <end position="349"/>
    </location>
</feature>
<dbReference type="Pfam" id="PF00134">
    <property type="entry name" value="Cyclin_N"/>
    <property type="match status" value="1"/>
</dbReference>
<dbReference type="FunFam" id="1.10.472.10:FF:000001">
    <property type="entry name" value="G2/mitotic-specific cyclin"/>
    <property type="match status" value="1"/>
</dbReference>
<feature type="domain" description="Cyclin-like" evidence="5">
    <location>
        <begin position="170"/>
        <end position="254"/>
    </location>
</feature>
<dbReference type="PIRSF" id="PIRSF001771">
    <property type="entry name" value="Cyclin_A_B_D_E"/>
    <property type="match status" value="1"/>
</dbReference>
<dbReference type="InterPro" id="IPR013763">
    <property type="entry name" value="Cyclin-like_dom"/>
</dbReference>
<keyword evidence="2 4" id="KW-0195">Cyclin</keyword>
<keyword evidence="3" id="KW-0131">Cell cycle</keyword>
<organism evidence="7 8">
    <name type="scientific">Brassicogethes aeneus</name>
    <name type="common">Rape pollen beetle</name>
    <name type="synonym">Meligethes aeneus</name>
    <dbReference type="NCBI Taxonomy" id="1431903"/>
    <lineage>
        <taxon>Eukaryota</taxon>
        <taxon>Metazoa</taxon>
        <taxon>Ecdysozoa</taxon>
        <taxon>Arthropoda</taxon>
        <taxon>Hexapoda</taxon>
        <taxon>Insecta</taxon>
        <taxon>Pterygota</taxon>
        <taxon>Neoptera</taxon>
        <taxon>Endopterygota</taxon>
        <taxon>Coleoptera</taxon>
        <taxon>Polyphaga</taxon>
        <taxon>Cucujiformia</taxon>
        <taxon>Nitidulidae</taxon>
        <taxon>Meligethinae</taxon>
        <taxon>Brassicogethes</taxon>
    </lineage>
</organism>
<protein>
    <recommendedName>
        <fullName evidence="9">Cyclin A</fullName>
    </recommendedName>
</protein>
<comment type="similarity">
    <text evidence="4">Belongs to the cyclin family.</text>
</comment>
<dbReference type="Gene3D" id="1.10.472.10">
    <property type="entry name" value="Cyclin-like"/>
    <property type="match status" value="2"/>
</dbReference>
<dbReference type="AlphaFoldDB" id="A0A9P0BD00"/>
<proteinExistence type="inferred from homology"/>
<feature type="domain" description="Cyclin C-terminal" evidence="6">
    <location>
        <begin position="263"/>
        <end position="380"/>
    </location>
</feature>
<dbReference type="Pfam" id="PF02984">
    <property type="entry name" value="Cyclin_C"/>
    <property type="match status" value="1"/>
</dbReference>
<dbReference type="GO" id="GO:0051301">
    <property type="term" value="P:cell division"/>
    <property type="evidence" value="ECO:0007669"/>
    <property type="project" value="UniProtKB-KW"/>
</dbReference>
<dbReference type="InterPro" id="IPR036915">
    <property type="entry name" value="Cyclin-like_sf"/>
</dbReference>
<sequence length="385" mass="45029">MKLKMWSKGKTKKNLVNPVVPVAQFEAFKVYEDEERMARIDKILKEKCKNSKSFYKGTAEDRFLTKTEVAEMERIRKEKEEEEDSKDRLEDVELDICPMSIEKNFDDSIELAEDVIIKTGKRKDIFFEMEEYRDDIFKYLREHELVNRPKPGYMKKQPDVNSNMRTILVDWLVEVAEEYKLQTETLYLAINYIDRFLSYMSVVRAKLQLVGTAAMFLASKYEEIYPPDIGEFVYITDDTYNKRQVIRMEHLILKILGFDLSVPTPLTFIHAICVSNKLTEKTLYLAMYLGELSMLNGEAYLEFLPSTIASSALALARHTLGQEPWTEHLSKYTGYELNSLLKCIEFLNMMFRMSPTSSQHAIMDKYRNKKYLSVSSLKPNPKPIC</sequence>
<dbReference type="SUPFAM" id="SSF47954">
    <property type="entry name" value="Cyclin-like"/>
    <property type="match status" value="2"/>
</dbReference>
<accession>A0A9P0BD00</accession>